<reference evidence="1" key="2">
    <citation type="submission" date="2019-07" db="EMBL/GenBank/DDBJ databases">
        <authorList>
            <person name="Yang Y."/>
            <person name="Bocs S."/>
            <person name="Baudouin L."/>
        </authorList>
    </citation>
    <scope>NUCLEOTIDE SEQUENCE</scope>
    <source>
        <tissue evidence="1">Spear leaf of Hainan Tall coconut</tissue>
    </source>
</reference>
<dbReference type="SUPFAM" id="SSF54373">
    <property type="entry name" value="FAD-linked reductases, C-terminal domain"/>
    <property type="match status" value="1"/>
</dbReference>
<reference evidence="1" key="1">
    <citation type="journal article" date="2017" name="Gigascience">
        <title>The genome draft of coconut (Cocos nucifera).</title>
        <authorList>
            <person name="Xiao Y."/>
            <person name="Xu P."/>
            <person name="Fan H."/>
            <person name="Baudouin L."/>
            <person name="Xia W."/>
            <person name="Bocs S."/>
            <person name="Xu J."/>
            <person name="Li Q."/>
            <person name="Guo A."/>
            <person name="Zhou L."/>
            <person name="Li J."/>
            <person name="Wu Y."/>
            <person name="Ma Z."/>
            <person name="Armero A."/>
            <person name="Issali A.E."/>
            <person name="Liu N."/>
            <person name="Peng M."/>
            <person name="Yang Y."/>
        </authorList>
    </citation>
    <scope>NUCLEOTIDE SEQUENCE</scope>
    <source>
        <tissue evidence="1">Spear leaf of Hainan Tall coconut</tissue>
    </source>
</reference>
<dbReference type="GO" id="GO:0016829">
    <property type="term" value="F:lyase activity"/>
    <property type="evidence" value="ECO:0007669"/>
    <property type="project" value="UniProtKB-KW"/>
</dbReference>
<evidence type="ECO:0000313" key="2">
    <source>
        <dbReference type="Proteomes" id="UP000797356"/>
    </source>
</evidence>
<organism evidence="1 2">
    <name type="scientific">Cocos nucifera</name>
    <name type="common">Coconut palm</name>
    <dbReference type="NCBI Taxonomy" id="13894"/>
    <lineage>
        <taxon>Eukaryota</taxon>
        <taxon>Viridiplantae</taxon>
        <taxon>Streptophyta</taxon>
        <taxon>Embryophyta</taxon>
        <taxon>Tracheophyta</taxon>
        <taxon>Spermatophyta</taxon>
        <taxon>Magnoliopsida</taxon>
        <taxon>Liliopsida</taxon>
        <taxon>Arecaceae</taxon>
        <taxon>Arecoideae</taxon>
        <taxon>Cocoseae</taxon>
        <taxon>Attaleinae</taxon>
        <taxon>Cocos</taxon>
    </lineage>
</organism>
<dbReference type="PANTHER" id="PTHR45968">
    <property type="entry name" value="OSJNBA0019K04.7 PROTEIN"/>
    <property type="match status" value="1"/>
</dbReference>
<accession>A0A8K0IWK3</accession>
<name>A0A8K0IWK3_COCNU</name>
<evidence type="ECO:0000313" key="1">
    <source>
        <dbReference type="EMBL" id="KAG1368194.1"/>
    </source>
</evidence>
<dbReference type="Gene3D" id="3.30.410.40">
    <property type="match status" value="1"/>
</dbReference>
<comment type="caution">
    <text evidence="1">The sequence shown here is derived from an EMBL/GenBank/DDBJ whole genome shotgun (WGS) entry which is preliminary data.</text>
</comment>
<dbReference type="PANTHER" id="PTHR45968:SF2">
    <property type="entry name" value="(R)-MANDELONITRILE LYASE-LIKE"/>
    <property type="match status" value="1"/>
</dbReference>
<keyword evidence="1" id="KW-0456">Lyase</keyword>
<dbReference type="OrthoDB" id="269227at2759"/>
<dbReference type="EMBL" id="CM017885">
    <property type="protein sequence ID" value="KAG1368194.1"/>
    <property type="molecule type" value="Genomic_DNA"/>
</dbReference>
<dbReference type="InterPro" id="IPR051871">
    <property type="entry name" value="GMC_Oxidoreductase-Related"/>
</dbReference>
<keyword evidence="2" id="KW-1185">Reference proteome</keyword>
<dbReference type="Proteomes" id="UP000797356">
    <property type="component" value="Chromosome 14"/>
</dbReference>
<gene>
    <name evidence="1" type="ORF">COCNU_14G006620</name>
</gene>
<sequence>MWLSGIPMALHNPNVDNYFYDNSHNGFSIIPSIPFDHFLIQVIGISEFEAIDTTFLEATSNIIPFFSPSHSIFLHDQNSLLYVTIATLMEKISRPSFVGSLSLSSLDVWHNPVVRFNYFFNPKDLAWCVADV</sequence>
<dbReference type="AlphaFoldDB" id="A0A8K0IWK3"/>
<proteinExistence type="predicted"/>
<protein>
    <submittedName>
        <fullName evidence="1">Putative (R)-mandelonitrile lyase-like</fullName>
    </submittedName>
</protein>